<evidence type="ECO:0000313" key="2">
    <source>
        <dbReference type="EMBL" id="AXK32614.1"/>
    </source>
</evidence>
<keyword evidence="3" id="KW-1185">Reference proteome</keyword>
<dbReference type="Pfam" id="PF17230">
    <property type="entry name" value="DUF5304"/>
    <property type="match status" value="1"/>
</dbReference>
<dbReference type="RefSeq" id="WP_208876934.1">
    <property type="nucleotide sequence ID" value="NZ_CP031320.1"/>
</dbReference>
<evidence type="ECO:0000313" key="3">
    <source>
        <dbReference type="Proteomes" id="UP000254425"/>
    </source>
</evidence>
<dbReference type="Proteomes" id="UP000254425">
    <property type="component" value="Chromosome"/>
</dbReference>
<reference evidence="2 3" key="1">
    <citation type="submission" date="2018-07" db="EMBL/GenBank/DDBJ databases">
        <title>Draft genome of the type strain Streptomyces armeniacus ATCC 15676.</title>
        <authorList>
            <person name="Labana P."/>
            <person name="Gosse J.T."/>
            <person name="Boddy C.N."/>
        </authorList>
    </citation>
    <scope>NUCLEOTIDE SEQUENCE [LARGE SCALE GENOMIC DNA]</scope>
    <source>
        <strain evidence="2 3">ATCC 15676</strain>
    </source>
</reference>
<evidence type="ECO:0000256" key="1">
    <source>
        <dbReference type="SAM" id="MobiDB-lite"/>
    </source>
</evidence>
<dbReference type="EMBL" id="CP031320">
    <property type="protein sequence ID" value="AXK32614.1"/>
    <property type="molecule type" value="Genomic_DNA"/>
</dbReference>
<accession>A0A345XLU8</accession>
<protein>
    <recommendedName>
        <fullName evidence="4">DUF5304 domain-containing protein</fullName>
    </recommendedName>
</protein>
<sequence>MSDAAAERPAAEPDADADAWAAACEEDLAAEKARRRAEYGPQPVSAAEELRRLADAVADKVGQLGKPLAGPAGQAAAQGVAQQLFQQARAVVEPVVERNPQVFDHLATAGSELLAAYRSAVQGEERRWSATVRPEDAQRPADLTKDGTDGTKDGTDSGGDRGSGEGRRDGDDPGGPQQIDLD</sequence>
<evidence type="ECO:0008006" key="4">
    <source>
        <dbReference type="Google" id="ProtNLM"/>
    </source>
</evidence>
<organism evidence="2 3">
    <name type="scientific">Streptomyces armeniacus</name>
    <dbReference type="NCBI Taxonomy" id="83291"/>
    <lineage>
        <taxon>Bacteria</taxon>
        <taxon>Bacillati</taxon>
        <taxon>Actinomycetota</taxon>
        <taxon>Actinomycetes</taxon>
        <taxon>Kitasatosporales</taxon>
        <taxon>Streptomycetaceae</taxon>
        <taxon>Streptomyces</taxon>
    </lineage>
</organism>
<proteinExistence type="predicted"/>
<dbReference type="KEGG" id="sarm:DVA86_08110"/>
<gene>
    <name evidence="2" type="ORF">DVA86_08110</name>
</gene>
<dbReference type="AlphaFoldDB" id="A0A345XLU8"/>
<feature type="region of interest" description="Disordered" evidence="1">
    <location>
        <begin position="123"/>
        <end position="182"/>
    </location>
</feature>
<name>A0A345XLU8_9ACTN</name>
<feature type="compositionally biased region" description="Basic and acidic residues" evidence="1">
    <location>
        <begin position="123"/>
        <end position="171"/>
    </location>
</feature>
<dbReference type="InterPro" id="IPR035183">
    <property type="entry name" value="DUF5304"/>
</dbReference>